<dbReference type="Proteomes" id="UP001497602">
    <property type="component" value="Unassembled WGS sequence"/>
</dbReference>
<keyword evidence="1" id="KW-0812">Transmembrane</keyword>
<gene>
    <name evidence="2" type="ORF">T190115A13A_40135</name>
</gene>
<dbReference type="RefSeq" id="WP_348706212.1">
    <property type="nucleotide sequence ID" value="NZ_CAXIYA010000037.1"/>
</dbReference>
<comment type="caution">
    <text evidence="2">The sequence shown here is derived from an EMBL/GenBank/DDBJ whole genome shotgun (WGS) entry which is preliminary data.</text>
</comment>
<keyword evidence="1" id="KW-0472">Membrane</keyword>
<keyword evidence="3" id="KW-1185">Reference proteome</keyword>
<proteinExistence type="predicted"/>
<protein>
    <submittedName>
        <fullName evidence="2">Uncharacterized protein</fullName>
    </submittedName>
</protein>
<feature type="transmembrane region" description="Helical" evidence="1">
    <location>
        <begin position="57"/>
        <end position="74"/>
    </location>
</feature>
<evidence type="ECO:0000313" key="2">
    <source>
        <dbReference type="EMBL" id="CAL2107613.1"/>
    </source>
</evidence>
<organism evidence="2 3">
    <name type="scientific">Tenacibaculum vairaonense</name>
    <dbReference type="NCBI Taxonomy" id="3137860"/>
    <lineage>
        <taxon>Bacteria</taxon>
        <taxon>Pseudomonadati</taxon>
        <taxon>Bacteroidota</taxon>
        <taxon>Flavobacteriia</taxon>
        <taxon>Flavobacteriales</taxon>
        <taxon>Flavobacteriaceae</taxon>
        <taxon>Tenacibaculum</taxon>
    </lineage>
</organism>
<evidence type="ECO:0000256" key="1">
    <source>
        <dbReference type="SAM" id="Phobius"/>
    </source>
</evidence>
<keyword evidence="1" id="KW-1133">Transmembrane helix</keyword>
<name>A0ABM9PPD3_9FLAO</name>
<sequence>MGENKHIEELDAFAKKYMQELEVAKPSIDFTATILKAIEKQENKAVYKVTPLISKKGWFVLVLGLIASLVYVANGKSLKEFGWSKYTPELDWSSLNVFEHITVSNAMVYACFFAMLLIFVQIYFLKNYFVRNIE</sequence>
<evidence type="ECO:0000313" key="3">
    <source>
        <dbReference type="Proteomes" id="UP001497602"/>
    </source>
</evidence>
<accession>A0ABM9PPD3</accession>
<reference evidence="2 3" key="1">
    <citation type="submission" date="2024-05" db="EMBL/GenBank/DDBJ databases">
        <authorList>
            <person name="Duchaud E."/>
        </authorList>
    </citation>
    <scope>NUCLEOTIDE SEQUENCE [LARGE SCALE GENOMIC DNA]</scope>
    <source>
        <strain evidence="2">Ena-SAMPLE-TAB-13-05-2024-13:56:06:370-140305</strain>
    </source>
</reference>
<feature type="transmembrane region" description="Helical" evidence="1">
    <location>
        <begin position="106"/>
        <end position="125"/>
    </location>
</feature>
<dbReference type="EMBL" id="CAXJRC010000041">
    <property type="protein sequence ID" value="CAL2107613.1"/>
    <property type="molecule type" value="Genomic_DNA"/>
</dbReference>